<evidence type="ECO:0000259" key="7">
    <source>
        <dbReference type="PROSITE" id="PS50850"/>
    </source>
</evidence>
<feature type="transmembrane region" description="Helical" evidence="6">
    <location>
        <begin position="29"/>
        <end position="49"/>
    </location>
</feature>
<dbReference type="GO" id="GO:0005351">
    <property type="term" value="F:carbohydrate:proton symporter activity"/>
    <property type="evidence" value="ECO:0007669"/>
    <property type="project" value="TreeGrafter"/>
</dbReference>
<dbReference type="Gene3D" id="1.20.1250.20">
    <property type="entry name" value="MFS general substrate transporter like domains"/>
    <property type="match status" value="1"/>
</dbReference>
<evidence type="ECO:0000256" key="4">
    <source>
        <dbReference type="ARBA" id="ARBA00022989"/>
    </source>
</evidence>
<keyword evidence="4 6" id="KW-1133">Transmembrane helix</keyword>
<dbReference type="InterPro" id="IPR020846">
    <property type="entry name" value="MFS_dom"/>
</dbReference>
<evidence type="ECO:0000313" key="9">
    <source>
        <dbReference type="Proteomes" id="UP000070121"/>
    </source>
</evidence>
<dbReference type="PROSITE" id="PS50850">
    <property type="entry name" value="MFS"/>
    <property type="match status" value="1"/>
</dbReference>
<comment type="subcellular location">
    <subcellularLocation>
        <location evidence="1">Membrane</location>
        <topology evidence="1">Multi-pass membrane protein</topology>
    </subcellularLocation>
</comment>
<dbReference type="GO" id="GO:0016020">
    <property type="term" value="C:membrane"/>
    <property type="evidence" value="ECO:0007669"/>
    <property type="project" value="UniProtKB-SubCell"/>
</dbReference>
<feature type="domain" description="Major facilitator superfamily (MFS) profile" evidence="7">
    <location>
        <begin position="1"/>
        <end position="115"/>
    </location>
</feature>
<feature type="transmembrane region" description="Helical" evidence="6">
    <location>
        <begin position="61"/>
        <end position="80"/>
    </location>
</feature>
<organism evidence="8 9">
    <name type="scientific">Colletotrichum salicis</name>
    <dbReference type="NCBI Taxonomy" id="1209931"/>
    <lineage>
        <taxon>Eukaryota</taxon>
        <taxon>Fungi</taxon>
        <taxon>Dikarya</taxon>
        <taxon>Ascomycota</taxon>
        <taxon>Pezizomycotina</taxon>
        <taxon>Sordariomycetes</taxon>
        <taxon>Hypocreomycetidae</taxon>
        <taxon>Glomerellales</taxon>
        <taxon>Glomerellaceae</taxon>
        <taxon>Colletotrichum</taxon>
        <taxon>Colletotrichum acutatum species complex</taxon>
    </lineage>
</organism>
<keyword evidence="5 6" id="KW-0472">Membrane</keyword>
<proteinExistence type="inferred from homology"/>
<dbReference type="InterPro" id="IPR050360">
    <property type="entry name" value="MFS_Sugar_Transporters"/>
</dbReference>
<gene>
    <name evidence="8" type="ORF">CSAL01_03116</name>
</gene>
<dbReference type="InterPro" id="IPR036259">
    <property type="entry name" value="MFS_trans_sf"/>
</dbReference>
<dbReference type="Pfam" id="PF00083">
    <property type="entry name" value="Sugar_tr"/>
    <property type="match status" value="1"/>
</dbReference>
<evidence type="ECO:0000256" key="6">
    <source>
        <dbReference type="SAM" id="Phobius"/>
    </source>
</evidence>
<evidence type="ECO:0000313" key="8">
    <source>
        <dbReference type="EMBL" id="KXH63882.1"/>
    </source>
</evidence>
<evidence type="ECO:0000256" key="5">
    <source>
        <dbReference type="ARBA" id="ARBA00023136"/>
    </source>
</evidence>
<evidence type="ECO:0000256" key="3">
    <source>
        <dbReference type="ARBA" id="ARBA00022692"/>
    </source>
</evidence>
<dbReference type="InterPro" id="IPR005828">
    <property type="entry name" value="MFS_sugar_transport-like"/>
</dbReference>
<feature type="transmembrane region" description="Helical" evidence="6">
    <location>
        <begin position="92"/>
        <end position="111"/>
    </location>
</feature>
<evidence type="ECO:0000256" key="1">
    <source>
        <dbReference type="ARBA" id="ARBA00004141"/>
    </source>
</evidence>
<dbReference type="AlphaFoldDB" id="A0A135UU69"/>
<dbReference type="PANTHER" id="PTHR48022">
    <property type="entry name" value="PLASTIDIC GLUCOSE TRANSPORTER 4"/>
    <property type="match status" value="1"/>
</dbReference>
<dbReference type="Proteomes" id="UP000070121">
    <property type="component" value="Unassembled WGS sequence"/>
</dbReference>
<evidence type="ECO:0000256" key="2">
    <source>
        <dbReference type="ARBA" id="ARBA00010992"/>
    </source>
</evidence>
<dbReference type="OrthoDB" id="6133115at2759"/>
<dbReference type="SUPFAM" id="SSF103473">
    <property type="entry name" value="MFS general substrate transporter"/>
    <property type="match status" value="1"/>
</dbReference>
<dbReference type="EMBL" id="JFFI01001036">
    <property type="protein sequence ID" value="KXH63882.1"/>
    <property type="molecule type" value="Genomic_DNA"/>
</dbReference>
<keyword evidence="9" id="KW-1185">Reference proteome</keyword>
<comment type="similarity">
    <text evidence="2">Belongs to the major facilitator superfamily. Sugar transporter (TC 2.A.1.1) family.</text>
</comment>
<dbReference type="PANTHER" id="PTHR48022:SF64">
    <property type="entry name" value="MAJOR FACILITATOR SUPERFAMILY (MFS) PROFILE DOMAIN-CONTAINING PROTEIN"/>
    <property type="match status" value="1"/>
</dbReference>
<protein>
    <recommendedName>
        <fullName evidence="7">Major facilitator superfamily (MFS) profile domain-containing protein</fullName>
    </recommendedName>
</protein>
<keyword evidence="3 6" id="KW-0812">Transmembrane</keyword>
<comment type="caution">
    <text evidence="8">The sequence shown here is derived from an EMBL/GenBank/DDBJ whole genome shotgun (WGS) entry which is preliminary data.</text>
</comment>
<accession>A0A135UU69</accession>
<sequence>MWLTFPSLTASIAVYNTEGTTAVSQAALVFIFIFYAAFNICLNPLLFLYPTEILPFRLRAMGLSILVFANKAASFFNQFVKPIGMDSLGWKYYLVYVVWLVVEVAVFYFLYPKIRGHSLERMQEVFAEEVKDDGLDEKGSAMKDMRVVEHKE</sequence>
<name>A0A135UU69_9PEZI</name>
<reference evidence="8 9" key="1">
    <citation type="submission" date="2014-02" db="EMBL/GenBank/DDBJ databases">
        <title>The genome sequence of Colletotrichum salicis CBS 607.94.</title>
        <authorList>
            <person name="Baroncelli R."/>
            <person name="Thon M.R."/>
        </authorList>
    </citation>
    <scope>NUCLEOTIDE SEQUENCE [LARGE SCALE GENOMIC DNA]</scope>
    <source>
        <strain evidence="8 9">CBS 607.94</strain>
    </source>
</reference>